<name>F0YCH4_AURAN</name>
<dbReference type="PROSITE" id="PS50297">
    <property type="entry name" value="ANK_REP_REGION"/>
    <property type="match status" value="3"/>
</dbReference>
<dbReference type="OMA" id="ANIHYEN"/>
<accession>F0YCH4</accession>
<dbReference type="eggNOG" id="KOG4177">
    <property type="taxonomic scope" value="Eukaryota"/>
</dbReference>
<dbReference type="AlphaFoldDB" id="F0YCH4"/>
<dbReference type="RefSeq" id="XP_009038007.1">
    <property type="nucleotide sequence ID" value="XM_009039759.1"/>
</dbReference>
<feature type="repeat" description="ANK" evidence="3">
    <location>
        <begin position="1"/>
        <end position="21"/>
    </location>
</feature>
<keyword evidence="2 3" id="KW-0040">ANK repeat</keyword>
<dbReference type="PANTHER" id="PTHR24189">
    <property type="entry name" value="MYOTROPHIN"/>
    <property type="match status" value="1"/>
</dbReference>
<feature type="repeat" description="ANK" evidence="3">
    <location>
        <begin position="28"/>
        <end position="60"/>
    </location>
</feature>
<dbReference type="SUPFAM" id="SSF48403">
    <property type="entry name" value="Ankyrin repeat"/>
    <property type="match status" value="1"/>
</dbReference>
<dbReference type="GeneID" id="20218778"/>
<protein>
    <submittedName>
        <fullName evidence="4">Uncharacterized protein</fullName>
    </submittedName>
</protein>
<sequence length="114" mass="12197">LHTAAREGNTSMVAALLAMGAVDQADACGDYALHEAVGDGHVEVARLLVDAGGDPNVGDVERYTPLHNVAFRGYVEVARFLIAAGANIHYENSRGCTPLFLTTYQDRVEIARLL</sequence>
<dbReference type="InterPro" id="IPR050745">
    <property type="entry name" value="Multifunctional_regulatory"/>
</dbReference>
<evidence type="ECO:0000256" key="1">
    <source>
        <dbReference type="ARBA" id="ARBA00022737"/>
    </source>
</evidence>
<dbReference type="PANTHER" id="PTHR24189:SF50">
    <property type="entry name" value="ANKYRIN REPEAT AND SOCS BOX PROTEIN 2"/>
    <property type="match status" value="1"/>
</dbReference>
<dbReference type="InterPro" id="IPR002110">
    <property type="entry name" value="Ankyrin_rpt"/>
</dbReference>
<dbReference type="Proteomes" id="UP000002729">
    <property type="component" value="Unassembled WGS sequence"/>
</dbReference>
<proteinExistence type="predicted"/>
<dbReference type="InParanoid" id="F0YCH4"/>
<keyword evidence="5" id="KW-1185">Reference proteome</keyword>
<reference evidence="4 5" key="1">
    <citation type="journal article" date="2011" name="Proc. Natl. Acad. Sci. U.S.A.">
        <title>Niche of harmful alga Aureococcus anophagefferens revealed through ecogenomics.</title>
        <authorList>
            <person name="Gobler C.J."/>
            <person name="Berry D.L."/>
            <person name="Dyhrman S.T."/>
            <person name="Wilhelm S.W."/>
            <person name="Salamov A."/>
            <person name="Lobanov A.V."/>
            <person name="Zhang Y."/>
            <person name="Collier J.L."/>
            <person name="Wurch L.L."/>
            <person name="Kustka A.B."/>
            <person name="Dill B.D."/>
            <person name="Shah M."/>
            <person name="VerBerkmoes N.C."/>
            <person name="Kuo A."/>
            <person name="Terry A."/>
            <person name="Pangilinan J."/>
            <person name="Lindquist E.A."/>
            <person name="Lucas S."/>
            <person name="Paulsen I.T."/>
            <person name="Hattenrath-Lehmann T.K."/>
            <person name="Talmage S.C."/>
            <person name="Walker E.A."/>
            <person name="Koch F."/>
            <person name="Burson A.M."/>
            <person name="Marcoval M.A."/>
            <person name="Tang Y.Z."/>
            <person name="Lecleir G.R."/>
            <person name="Coyne K.J."/>
            <person name="Berg G.M."/>
            <person name="Bertrand E.M."/>
            <person name="Saito M.A."/>
            <person name="Gladyshev V.N."/>
            <person name="Grigoriev I.V."/>
        </authorList>
    </citation>
    <scope>NUCLEOTIDE SEQUENCE [LARGE SCALE GENOMIC DNA]</scope>
    <source>
        <strain evidence="5">CCMP 1984</strain>
    </source>
</reference>
<dbReference type="SMART" id="SM00248">
    <property type="entry name" value="ANK"/>
    <property type="match status" value="3"/>
</dbReference>
<keyword evidence="1" id="KW-0677">Repeat</keyword>
<dbReference type="OrthoDB" id="188462at2759"/>
<feature type="non-terminal residue" evidence="4">
    <location>
        <position position="1"/>
    </location>
</feature>
<dbReference type="PROSITE" id="PS50088">
    <property type="entry name" value="ANK_REPEAT"/>
    <property type="match status" value="3"/>
</dbReference>
<dbReference type="InterPro" id="IPR036770">
    <property type="entry name" value="Ankyrin_rpt-contain_sf"/>
</dbReference>
<dbReference type="Gene3D" id="1.25.40.20">
    <property type="entry name" value="Ankyrin repeat-containing domain"/>
    <property type="match status" value="2"/>
</dbReference>
<dbReference type="Pfam" id="PF12796">
    <property type="entry name" value="Ank_2"/>
    <property type="match status" value="1"/>
</dbReference>
<feature type="non-terminal residue" evidence="4">
    <location>
        <position position="114"/>
    </location>
</feature>
<organism evidence="5">
    <name type="scientific">Aureococcus anophagefferens</name>
    <name type="common">Harmful bloom alga</name>
    <dbReference type="NCBI Taxonomy" id="44056"/>
    <lineage>
        <taxon>Eukaryota</taxon>
        <taxon>Sar</taxon>
        <taxon>Stramenopiles</taxon>
        <taxon>Ochrophyta</taxon>
        <taxon>Pelagophyceae</taxon>
        <taxon>Pelagomonadales</taxon>
        <taxon>Pelagomonadaceae</taxon>
        <taxon>Aureococcus</taxon>
    </lineage>
</organism>
<feature type="repeat" description="ANK" evidence="3">
    <location>
        <begin position="61"/>
        <end position="93"/>
    </location>
</feature>
<dbReference type="Pfam" id="PF00023">
    <property type="entry name" value="Ank"/>
    <property type="match status" value="1"/>
</dbReference>
<dbReference type="EMBL" id="GL833131">
    <property type="protein sequence ID" value="EGB07388.1"/>
    <property type="molecule type" value="Genomic_DNA"/>
</dbReference>
<dbReference type="KEGG" id="aaf:AURANDRAFT_17078"/>
<evidence type="ECO:0000256" key="3">
    <source>
        <dbReference type="PROSITE-ProRule" id="PRU00023"/>
    </source>
</evidence>
<evidence type="ECO:0000313" key="4">
    <source>
        <dbReference type="EMBL" id="EGB07388.1"/>
    </source>
</evidence>
<evidence type="ECO:0000256" key="2">
    <source>
        <dbReference type="ARBA" id="ARBA00023043"/>
    </source>
</evidence>
<gene>
    <name evidence="4" type="ORF">AURANDRAFT_17078</name>
</gene>
<evidence type="ECO:0000313" key="5">
    <source>
        <dbReference type="Proteomes" id="UP000002729"/>
    </source>
</evidence>